<dbReference type="InterPro" id="IPR006024">
    <property type="entry name" value="Opioid_neupept"/>
</dbReference>
<accession>A0A4W5KIN0</accession>
<dbReference type="STRING" id="62062.ENSHHUP00000016187"/>
<dbReference type="GO" id="GO:0007268">
    <property type="term" value="P:chemical synaptic transmission"/>
    <property type="evidence" value="ECO:0007669"/>
    <property type="project" value="TreeGrafter"/>
</dbReference>
<keyword evidence="3" id="KW-0964">Secreted</keyword>
<feature type="compositionally biased region" description="Acidic residues" evidence="5">
    <location>
        <begin position="105"/>
        <end position="118"/>
    </location>
</feature>
<dbReference type="PANTHER" id="PTHR11438:SF2">
    <property type="entry name" value="PREPRONOCICEPTIN"/>
    <property type="match status" value="1"/>
</dbReference>
<evidence type="ECO:0000256" key="1">
    <source>
        <dbReference type="ARBA" id="ARBA00004613"/>
    </source>
</evidence>
<reference evidence="7" key="1">
    <citation type="submission" date="2018-06" db="EMBL/GenBank/DDBJ databases">
        <title>Genome assembly of Danube salmon.</title>
        <authorList>
            <person name="Macqueen D.J."/>
            <person name="Gundappa M.K."/>
        </authorList>
    </citation>
    <scope>NUCLEOTIDE SEQUENCE [LARGE SCALE GENOMIC DNA]</scope>
</reference>
<reference evidence="6" key="2">
    <citation type="submission" date="2025-08" db="UniProtKB">
        <authorList>
            <consortium name="Ensembl"/>
        </authorList>
    </citation>
    <scope>IDENTIFICATION</scope>
</reference>
<dbReference type="GO" id="GO:0030425">
    <property type="term" value="C:dendrite"/>
    <property type="evidence" value="ECO:0007669"/>
    <property type="project" value="TreeGrafter"/>
</dbReference>
<dbReference type="GO" id="GO:0031628">
    <property type="term" value="F:opioid receptor binding"/>
    <property type="evidence" value="ECO:0007669"/>
    <property type="project" value="TreeGrafter"/>
</dbReference>
<dbReference type="AlphaFoldDB" id="A0A4W5KIN0"/>
<proteinExistence type="inferred from homology"/>
<organism evidence="6 7">
    <name type="scientific">Hucho hucho</name>
    <name type="common">huchen</name>
    <dbReference type="NCBI Taxonomy" id="62062"/>
    <lineage>
        <taxon>Eukaryota</taxon>
        <taxon>Metazoa</taxon>
        <taxon>Chordata</taxon>
        <taxon>Craniata</taxon>
        <taxon>Vertebrata</taxon>
        <taxon>Euteleostomi</taxon>
        <taxon>Actinopterygii</taxon>
        <taxon>Neopterygii</taxon>
        <taxon>Teleostei</taxon>
        <taxon>Protacanthopterygii</taxon>
        <taxon>Salmoniformes</taxon>
        <taxon>Salmonidae</taxon>
        <taxon>Salmoninae</taxon>
        <taxon>Hucho</taxon>
    </lineage>
</organism>
<feature type="region of interest" description="Disordered" evidence="5">
    <location>
        <begin position="101"/>
        <end position="127"/>
    </location>
</feature>
<protein>
    <submittedName>
        <fullName evidence="6">Prepronociceptin a</fullName>
    </submittedName>
</protein>
<dbReference type="GeneTree" id="ENSGT00950000183149"/>
<evidence type="ECO:0000313" key="6">
    <source>
        <dbReference type="Ensembl" id="ENSHHUP00000016187.1"/>
    </source>
</evidence>
<dbReference type="Proteomes" id="UP000314982">
    <property type="component" value="Unassembled WGS sequence"/>
</dbReference>
<dbReference type="GO" id="GO:0043025">
    <property type="term" value="C:neuronal cell body"/>
    <property type="evidence" value="ECO:0007669"/>
    <property type="project" value="TreeGrafter"/>
</dbReference>
<dbReference type="Ensembl" id="ENSHHUT00000016755.1">
    <property type="protein sequence ID" value="ENSHHUP00000016187.1"/>
    <property type="gene ID" value="ENSHHUG00000010063.1"/>
</dbReference>
<evidence type="ECO:0000313" key="7">
    <source>
        <dbReference type="Proteomes" id="UP000314982"/>
    </source>
</evidence>
<name>A0A4W5KIN0_9TELE</name>
<evidence type="ECO:0000256" key="2">
    <source>
        <dbReference type="ARBA" id="ARBA00008543"/>
    </source>
</evidence>
<dbReference type="GO" id="GO:0007218">
    <property type="term" value="P:neuropeptide signaling pathway"/>
    <property type="evidence" value="ECO:0007669"/>
    <property type="project" value="InterPro"/>
</dbReference>
<keyword evidence="7" id="KW-1185">Reference proteome</keyword>
<evidence type="ECO:0000256" key="5">
    <source>
        <dbReference type="SAM" id="MobiDB-lite"/>
    </source>
</evidence>
<comment type="similarity">
    <text evidence="2">Belongs to the opioid neuropeptide precursor family.</text>
</comment>
<dbReference type="PANTHER" id="PTHR11438">
    <property type="entry name" value="PROENKEPHALIN"/>
    <property type="match status" value="1"/>
</dbReference>
<sequence>MGISVNGHRVSVDSLWESCSLTAMCSVFPSPLPSQVCLVECEGNVSPAFTWDMCRKPSGEGGLMYPVALQRFDHVVRALGIDELGSESRLIADAYNSQLPQEMQERDEEVGDKEEGDNAMEREQDGAAGISLSKRFGGFLKGRHGYRKLMGPGRPLQKRYGGFIGVRKSARKWNNQKRFSEFLKQYLGMSTRASKSYNRVSADITQQNKV</sequence>
<keyword evidence="4" id="KW-1015">Disulfide bond</keyword>
<dbReference type="GO" id="GO:0005886">
    <property type="term" value="C:plasma membrane"/>
    <property type="evidence" value="ECO:0007669"/>
    <property type="project" value="TreeGrafter"/>
</dbReference>
<dbReference type="PRINTS" id="PR01028">
    <property type="entry name" value="OPIOIDPRCRSR"/>
</dbReference>
<dbReference type="GO" id="GO:0005576">
    <property type="term" value="C:extracellular region"/>
    <property type="evidence" value="ECO:0007669"/>
    <property type="project" value="UniProtKB-SubCell"/>
</dbReference>
<dbReference type="GO" id="GO:0007600">
    <property type="term" value="P:sensory perception"/>
    <property type="evidence" value="ECO:0007669"/>
    <property type="project" value="TreeGrafter"/>
</dbReference>
<comment type="subcellular location">
    <subcellularLocation>
        <location evidence="1">Secreted</location>
    </subcellularLocation>
</comment>
<evidence type="ECO:0000256" key="3">
    <source>
        <dbReference type="ARBA" id="ARBA00022525"/>
    </source>
</evidence>
<dbReference type="GO" id="GO:0043679">
    <property type="term" value="C:axon terminus"/>
    <property type="evidence" value="ECO:0007669"/>
    <property type="project" value="TreeGrafter"/>
</dbReference>
<reference evidence="6" key="3">
    <citation type="submission" date="2025-09" db="UniProtKB">
        <authorList>
            <consortium name="Ensembl"/>
        </authorList>
    </citation>
    <scope>IDENTIFICATION</scope>
</reference>
<dbReference type="Pfam" id="PF01160">
    <property type="entry name" value="Opiods_neuropep"/>
    <property type="match status" value="1"/>
</dbReference>
<evidence type="ECO:0000256" key="4">
    <source>
        <dbReference type="ARBA" id="ARBA00023157"/>
    </source>
</evidence>